<proteinExistence type="predicted"/>
<evidence type="ECO:0000313" key="1">
    <source>
        <dbReference type="EMBL" id="GLL04077.1"/>
    </source>
</evidence>
<organism evidence="1 2">
    <name type="scientific">Dactylosporangium matsuzakiense</name>
    <dbReference type="NCBI Taxonomy" id="53360"/>
    <lineage>
        <taxon>Bacteria</taxon>
        <taxon>Bacillati</taxon>
        <taxon>Actinomycetota</taxon>
        <taxon>Actinomycetes</taxon>
        <taxon>Micromonosporales</taxon>
        <taxon>Micromonosporaceae</taxon>
        <taxon>Dactylosporangium</taxon>
    </lineage>
</organism>
<evidence type="ECO:0000313" key="2">
    <source>
        <dbReference type="Proteomes" id="UP001143480"/>
    </source>
</evidence>
<reference evidence="1" key="1">
    <citation type="journal article" date="2014" name="Int. J. Syst. Evol. Microbiol.">
        <title>Complete genome sequence of Corynebacterium casei LMG S-19264T (=DSM 44701T), isolated from a smear-ripened cheese.</title>
        <authorList>
            <consortium name="US DOE Joint Genome Institute (JGI-PGF)"/>
            <person name="Walter F."/>
            <person name="Albersmeier A."/>
            <person name="Kalinowski J."/>
            <person name="Ruckert C."/>
        </authorList>
    </citation>
    <scope>NUCLEOTIDE SEQUENCE</scope>
    <source>
        <strain evidence="1">VKM Ac-1321</strain>
    </source>
</reference>
<dbReference type="InterPro" id="IPR034660">
    <property type="entry name" value="DinB/YfiT-like"/>
</dbReference>
<evidence type="ECO:0008006" key="3">
    <source>
        <dbReference type="Google" id="ProtNLM"/>
    </source>
</evidence>
<sequence length="218" mass="23439">MAEIYLEVGKKKVFAGSVEWPGWGRFGKSEEAAIEALTAYGPRYAPIATAAGFKFPAAPRLSVAERVPGSATTEFGAPDGRPQSDAQAVTAAAAARHTKLLRAAWAAFDAYAGTAPEELRKGPRGGGRDRDKMIGHVLESEAAYLRKIGVKRRPPAIGDVAAIDELRAAAIETLGRPSDGGPLTDNGWTARYAARRFVWHVLDHLWEMQDRSDVEAAQ</sequence>
<accession>A0A9W6NPH6</accession>
<dbReference type="SUPFAM" id="SSF109854">
    <property type="entry name" value="DinB/YfiT-like putative metalloenzymes"/>
    <property type="match status" value="1"/>
</dbReference>
<gene>
    <name evidence="1" type="ORF">GCM10017581_058240</name>
</gene>
<dbReference type="EMBL" id="BSFP01000041">
    <property type="protein sequence ID" value="GLL04077.1"/>
    <property type="molecule type" value="Genomic_DNA"/>
</dbReference>
<reference evidence="1" key="2">
    <citation type="submission" date="2023-01" db="EMBL/GenBank/DDBJ databases">
        <authorList>
            <person name="Sun Q."/>
            <person name="Evtushenko L."/>
        </authorList>
    </citation>
    <scope>NUCLEOTIDE SEQUENCE</scope>
    <source>
        <strain evidence="1">VKM Ac-1321</strain>
    </source>
</reference>
<dbReference type="Proteomes" id="UP001143480">
    <property type="component" value="Unassembled WGS sequence"/>
</dbReference>
<dbReference type="AlphaFoldDB" id="A0A9W6NPH6"/>
<protein>
    <recommendedName>
        <fullName evidence="3">DinB family protein</fullName>
    </recommendedName>
</protein>
<name>A0A9W6NPH6_9ACTN</name>
<comment type="caution">
    <text evidence="1">The sequence shown here is derived from an EMBL/GenBank/DDBJ whole genome shotgun (WGS) entry which is preliminary data.</text>
</comment>
<keyword evidence="2" id="KW-1185">Reference proteome</keyword>
<dbReference type="RefSeq" id="WP_261960970.1">
    <property type="nucleotide sequence ID" value="NZ_BAAAXA010000001.1"/>
</dbReference>